<feature type="compositionally biased region" description="Pro residues" evidence="1">
    <location>
        <begin position="11"/>
        <end position="21"/>
    </location>
</feature>
<dbReference type="HOGENOM" id="CLU_2100612_0_0_1"/>
<dbReference type="Gramene" id="OBART11G02980.1">
    <property type="protein sequence ID" value="OBART11G02980.1"/>
    <property type="gene ID" value="OBART11G02980"/>
</dbReference>
<name>A0A0D3HI68_9ORYZ</name>
<evidence type="ECO:0000256" key="1">
    <source>
        <dbReference type="SAM" id="MobiDB-lite"/>
    </source>
</evidence>
<reference evidence="2" key="1">
    <citation type="journal article" date="2009" name="Rice">
        <title>De Novo Next Generation Sequencing of Plant Genomes.</title>
        <authorList>
            <person name="Rounsley S."/>
            <person name="Marri P.R."/>
            <person name="Yu Y."/>
            <person name="He R."/>
            <person name="Sisneros N."/>
            <person name="Goicoechea J.L."/>
            <person name="Lee S.J."/>
            <person name="Angelova A."/>
            <person name="Kudrna D."/>
            <person name="Luo M."/>
            <person name="Affourtit J."/>
            <person name="Desany B."/>
            <person name="Knight J."/>
            <person name="Niazi F."/>
            <person name="Egholm M."/>
            <person name="Wing R.A."/>
        </authorList>
    </citation>
    <scope>NUCLEOTIDE SEQUENCE [LARGE SCALE GENOMIC DNA]</scope>
    <source>
        <strain evidence="2">cv. IRGC 105608</strain>
    </source>
</reference>
<dbReference type="AlphaFoldDB" id="A0A0D3HI68"/>
<evidence type="ECO:0000313" key="3">
    <source>
        <dbReference type="Proteomes" id="UP000026960"/>
    </source>
</evidence>
<accession>A0A0D3HI68</accession>
<proteinExistence type="predicted"/>
<dbReference type="PaxDb" id="65489-OBART11G02980.1"/>
<keyword evidence="3" id="KW-1185">Reference proteome</keyword>
<organism evidence="2">
    <name type="scientific">Oryza barthii</name>
    <dbReference type="NCBI Taxonomy" id="65489"/>
    <lineage>
        <taxon>Eukaryota</taxon>
        <taxon>Viridiplantae</taxon>
        <taxon>Streptophyta</taxon>
        <taxon>Embryophyta</taxon>
        <taxon>Tracheophyta</taxon>
        <taxon>Spermatophyta</taxon>
        <taxon>Magnoliopsida</taxon>
        <taxon>Liliopsida</taxon>
        <taxon>Poales</taxon>
        <taxon>Poaceae</taxon>
        <taxon>BOP clade</taxon>
        <taxon>Oryzoideae</taxon>
        <taxon>Oryzeae</taxon>
        <taxon>Oryzinae</taxon>
        <taxon>Oryza</taxon>
    </lineage>
</organism>
<reference evidence="2" key="2">
    <citation type="submission" date="2015-03" db="UniProtKB">
        <authorList>
            <consortium name="EnsemblPlants"/>
        </authorList>
    </citation>
    <scope>IDENTIFICATION</scope>
</reference>
<dbReference type="Proteomes" id="UP000026960">
    <property type="component" value="Chromosome 11"/>
</dbReference>
<feature type="region of interest" description="Disordered" evidence="1">
    <location>
        <begin position="1"/>
        <end position="21"/>
    </location>
</feature>
<protein>
    <submittedName>
        <fullName evidence="2">Uncharacterized protein</fullName>
    </submittedName>
</protein>
<dbReference type="EnsemblPlants" id="OBART11G02980.1">
    <property type="protein sequence ID" value="OBART11G02980.1"/>
    <property type="gene ID" value="OBART11G02980"/>
</dbReference>
<evidence type="ECO:0000313" key="2">
    <source>
        <dbReference type="EnsemblPlants" id="OBART11G02980.1"/>
    </source>
</evidence>
<sequence length="116" mass="12924">MSHRSKREIAPPTPQALPPGVPWWGGVVKPGVAFPLSGEAMADIRMEYKEGVLLQFVEKGCVLSLVFRMHDFQTARRGEAMNPYQLAYHLGELAKIPLDVSRGGDDDEEENDDDKD</sequence>